<gene>
    <name evidence="1" type="ORF">SCUD_LOCUS17202</name>
</gene>
<name>A0A183KQ68_9TREM</name>
<protein>
    <submittedName>
        <fullName evidence="3">Ovule protein</fullName>
    </submittedName>
</protein>
<accession>A0A183KQ68</accession>
<reference evidence="1 2" key="2">
    <citation type="submission" date="2018-11" db="EMBL/GenBank/DDBJ databases">
        <authorList>
            <consortium name="Pathogen Informatics"/>
        </authorList>
    </citation>
    <scope>NUCLEOTIDE SEQUENCE [LARGE SCALE GENOMIC DNA]</scope>
    <source>
        <strain evidence="1">Dakar</strain>
        <strain evidence="2">Dakar, Senegal</strain>
    </source>
</reference>
<dbReference type="AlphaFoldDB" id="A0A183KQ68"/>
<proteinExistence type="predicted"/>
<evidence type="ECO:0000313" key="1">
    <source>
        <dbReference type="EMBL" id="VDP63073.1"/>
    </source>
</evidence>
<organism evidence="3">
    <name type="scientific">Schistosoma curassoni</name>
    <dbReference type="NCBI Taxonomy" id="6186"/>
    <lineage>
        <taxon>Eukaryota</taxon>
        <taxon>Metazoa</taxon>
        <taxon>Spiralia</taxon>
        <taxon>Lophotrochozoa</taxon>
        <taxon>Platyhelminthes</taxon>
        <taxon>Trematoda</taxon>
        <taxon>Digenea</taxon>
        <taxon>Strigeidida</taxon>
        <taxon>Schistosomatoidea</taxon>
        <taxon>Schistosomatidae</taxon>
        <taxon>Schistosoma</taxon>
    </lineage>
</organism>
<dbReference type="Proteomes" id="UP000279833">
    <property type="component" value="Unassembled WGS sequence"/>
</dbReference>
<dbReference type="EMBL" id="UZAK01039499">
    <property type="protein sequence ID" value="VDP63073.1"/>
    <property type="molecule type" value="Genomic_DNA"/>
</dbReference>
<dbReference type="WBParaSite" id="SCUD_0001720501-mRNA-1">
    <property type="protein sequence ID" value="SCUD_0001720501-mRNA-1"/>
    <property type="gene ID" value="SCUD_0001720501"/>
</dbReference>
<evidence type="ECO:0000313" key="2">
    <source>
        <dbReference type="Proteomes" id="UP000279833"/>
    </source>
</evidence>
<sequence length="83" mass="9334">MTTNNSGNIRVVRKSDTWNSKLLTPFIPENCWPICSTKATISPHRKYGIRSRSQKFDLCVDDCCVSIFSSSNSACTSQSCPRR</sequence>
<reference evidence="3" key="1">
    <citation type="submission" date="2016-06" db="UniProtKB">
        <authorList>
            <consortium name="WormBaseParasite"/>
        </authorList>
    </citation>
    <scope>IDENTIFICATION</scope>
</reference>
<keyword evidence="2" id="KW-1185">Reference proteome</keyword>
<evidence type="ECO:0000313" key="3">
    <source>
        <dbReference type="WBParaSite" id="SCUD_0001720501-mRNA-1"/>
    </source>
</evidence>